<evidence type="ECO:0000313" key="10">
    <source>
        <dbReference type="Proteomes" id="UP001197093"/>
    </source>
</evidence>
<proteinExistence type="inferred from homology"/>
<dbReference type="PANTHER" id="PTHR33048:SF167">
    <property type="entry name" value="INTEGRAL MEMBRANE PROTEIN"/>
    <property type="match status" value="1"/>
</dbReference>
<accession>A0AAD4ETB8</accession>
<dbReference type="InterPro" id="IPR049326">
    <property type="entry name" value="Rhodopsin_dom_fungi"/>
</dbReference>
<keyword evidence="4 7" id="KW-0472">Membrane</keyword>
<comment type="subcellular location">
    <subcellularLocation>
        <location evidence="1">Membrane</location>
        <topology evidence="1">Multi-pass membrane protein</topology>
    </subcellularLocation>
</comment>
<keyword evidence="2 7" id="KW-0812">Transmembrane</keyword>
<evidence type="ECO:0000256" key="5">
    <source>
        <dbReference type="ARBA" id="ARBA00038359"/>
    </source>
</evidence>
<feature type="transmembrane region" description="Helical" evidence="7">
    <location>
        <begin position="97"/>
        <end position="119"/>
    </location>
</feature>
<dbReference type="InterPro" id="IPR052337">
    <property type="entry name" value="SAT4-like"/>
</dbReference>
<feature type="domain" description="Rhodopsin" evidence="8">
    <location>
        <begin position="131"/>
        <end position="253"/>
    </location>
</feature>
<dbReference type="PANTHER" id="PTHR33048">
    <property type="entry name" value="PTH11-LIKE INTEGRAL MEMBRANE PROTEIN (AFU_ORTHOLOGUE AFUA_5G11245)"/>
    <property type="match status" value="1"/>
</dbReference>
<name>A0AAD4ETB8_9PEZI</name>
<evidence type="ECO:0000256" key="6">
    <source>
        <dbReference type="SAM" id="MobiDB-lite"/>
    </source>
</evidence>
<comment type="similarity">
    <text evidence="5">Belongs to the SAT4 family.</text>
</comment>
<evidence type="ECO:0000259" key="8">
    <source>
        <dbReference type="Pfam" id="PF20684"/>
    </source>
</evidence>
<evidence type="ECO:0000256" key="1">
    <source>
        <dbReference type="ARBA" id="ARBA00004141"/>
    </source>
</evidence>
<evidence type="ECO:0000256" key="7">
    <source>
        <dbReference type="SAM" id="Phobius"/>
    </source>
</evidence>
<feature type="transmembrane region" description="Helical" evidence="7">
    <location>
        <begin position="18"/>
        <end position="39"/>
    </location>
</feature>
<protein>
    <recommendedName>
        <fullName evidence="8">Rhodopsin domain-containing protein</fullName>
    </recommendedName>
</protein>
<feature type="compositionally biased region" description="Polar residues" evidence="6">
    <location>
        <begin position="310"/>
        <end position="323"/>
    </location>
</feature>
<comment type="caution">
    <text evidence="9">The sequence shown here is derived from an EMBL/GenBank/DDBJ whole genome shotgun (WGS) entry which is preliminary data.</text>
</comment>
<evidence type="ECO:0000256" key="2">
    <source>
        <dbReference type="ARBA" id="ARBA00022692"/>
    </source>
</evidence>
<feature type="transmembrane region" description="Helical" evidence="7">
    <location>
        <begin position="191"/>
        <end position="215"/>
    </location>
</feature>
<reference evidence="9" key="1">
    <citation type="submission" date="2023-02" db="EMBL/GenBank/DDBJ databases">
        <authorList>
            <person name="Palmer J.M."/>
        </authorList>
    </citation>
    <scope>NUCLEOTIDE SEQUENCE</scope>
    <source>
        <strain evidence="9">FW57</strain>
    </source>
</reference>
<sequence length="372" mass="40472">MADAAAEMPPDENRGPEILAICGSLVGVAMLVVMLRMWVRARIVQHVGPDDWTIVAAMVVMFAEMMVIIPEVNLGAGRHVQYIQPPENVVKGLHLNFVTQPLCLIGLCLTKVSVGLFLLRLTPSRQFRMFCRPLALTWDSSVSGTCIPPSHLKFAAYFNSSVAVLTDVAFALLPLPILWNVQMNWKVKSAVAGILSLGVFAAVAAIVKITFLGAYGQHGDFLWDSADLTIWTTVEINVAIIAASFPCLKPLFKTLFDGTSAAARYGSSKYKGYIRNGDTNRTPKSGLATGPRSQAASEFEMYNTSNKFTTDVKTGTPSITGSEESILPQDTKPSTEQRAADGGITKTSTVFVSYDKRDTRTVGWEDGAERRN</sequence>
<dbReference type="Proteomes" id="UP001197093">
    <property type="component" value="Unassembled WGS sequence"/>
</dbReference>
<feature type="region of interest" description="Disordered" evidence="6">
    <location>
        <begin position="310"/>
        <end position="346"/>
    </location>
</feature>
<organism evidence="9 10">
    <name type="scientific">Staphylotrichum longicolle</name>
    <dbReference type="NCBI Taxonomy" id="669026"/>
    <lineage>
        <taxon>Eukaryota</taxon>
        <taxon>Fungi</taxon>
        <taxon>Dikarya</taxon>
        <taxon>Ascomycota</taxon>
        <taxon>Pezizomycotina</taxon>
        <taxon>Sordariomycetes</taxon>
        <taxon>Sordariomycetidae</taxon>
        <taxon>Sordariales</taxon>
        <taxon>Chaetomiaceae</taxon>
        <taxon>Staphylotrichum</taxon>
    </lineage>
</organism>
<dbReference type="AlphaFoldDB" id="A0AAD4ETB8"/>
<evidence type="ECO:0000256" key="3">
    <source>
        <dbReference type="ARBA" id="ARBA00022989"/>
    </source>
</evidence>
<gene>
    <name evidence="9" type="ORF">NEMBOFW57_006724</name>
</gene>
<dbReference type="GO" id="GO:0016020">
    <property type="term" value="C:membrane"/>
    <property type="evidence" value="ECO:0007669"/>
    <property type="project" value="UniProtKB-SubCell"/>
</dbReference>
<dbReference type="Pfam" id="PF20684">
    <property type="entry name" value="Fung_rhodopsin"/>
    <property type="match status" value="1"/>
</dbReference>
<keyword evidence="3 7" id="KW-1133">Transmembrane helix</keyword>
<evidence type="ECO:0000313" key="9">
    <source>
        <dbReference type="EMBL" id="KAG7287218.1"/>
    </source>
</evidence>
<dbReference type="EMBL" id="JAHCVI010000003">
    <property type="protein sequence ID" value="KAG7287218.1"/>
    <property type="molecule type" value="Genomic_DNA"/>
</dbReference>
<keyword evidence="10" id="KW-1185">Reference proteome</keyword>
<feature type="transmembrane region" description="Helical" evidence="7">
    <location>
        <begin position="51"/>
        <end position="69"/>
    </location>
</feature>
<evidence type="ECO:0000256" key="4">
    <source>
        <dbReference type="ARBA" id="ARBA00023136"/>
    </source>
</evidence>